<evidence type="ECO:0000313" key="4">
    <source>
        <dbReference type="Proteomes" id="UP000799766"/>
    </source>
</evidence>
<keyword evidence="2" id="KW-0732">Signal</keyword>
<dbReference type="EMBL" id="MU001671">
    <property type="protein sequence ID" value="KAF2461434.1"/>
    <property type="molecule type" value="Genomic_DNA"/>
</dbReference>
<proteinExistence type="predicted"/>
<reference evidence="3" key="1">
    <citation type="journal article" date="2020" name="Stud. Mycol.">
        <title>101 Dothideomycetes genomes: a test case for predicting lifestyles and emergence of pathogens.</title>
        <authorList>
            <person name="Haridas S."/>
            <person name="Albert R."/>
            <person name="Binder M."/>
            <person name="Bloem J."/>
            <person name="Labutti K."/>
            <person name="Salamov A."/>
            <person name="Andreopoulos B."/>
            <person name="Baker S."/>
            <person name="Barry K."/>
            <person name="Bills G."/>
            <person name="Bluhm B."/>
            <person name="Cannon C."/>
            <person name="Castanera R."/>
            <person name="Culley D."/>
            <person name="Daum C."/>
            <person name="Ezra D."/>
            <person name="Gonzalez J."/>
            <person name="Henrissat B."/>
            <person name="Kuo A."/>
            <person name="Liang C."/>
            <person name="Lipzen A."/>
            <person name="Lutzoni F."/>
            <person name="Magnuson J."/>
            <person name="Mondo S."/>
            <person name="Nolan M."/>
            <person name="Ohm R."/>
            <person name="Pangilinan J."/>
            <person name="Park H.-J."/>
            <person name="Ramirez L."/>
            <person name="Alfaro M."/>
            <person name="Sun H."/>
            <person name="Tritt A."/>
            <person name="Yoshinaga Y."/>
            <person name="Zwiers L.-H."/>
            <person name="Turgeon B."/>
            <person name="Goodwin S."/>
            <person name="Spatafora J."/>
            <person name="Crous P."/>
            <person name="Grigoriev I."/>
        </authorList>
    </citation>
    <scope>NUCLEOTIDE SEQUENCE</scope>
    <source>
        <strain evidence="3">ATCC 16933</strain>
    </source>
</reference>
<evidence type="ECO:0000256" key="2">
    <source>
        <dbReference type="SAM" id="SignalP"/>
    </source>
</evidence>
<dbReference type="AlphaFoldDB" id="A0A6A6PBV4"/>
<name>A0A6A6PBV4_9PEZI</name>
<feature type="region of interest" description="Disordered" evidence="1">
    <location>
        <begin position="25"/>
        <end position="54"/>
    </location>
</feature>
<keyword evidence="4" id="KW-1185">Reference proteome</keyword>
<evidence type="ECO:0000256" key="1">
    <source>
        <dbReference type="SAM" id="MobiDB-lite"/>
    </source>
</evidence>
<accession>A0A6A6PBV4</accession>
<organism evidence="3 4">
    <name type="scientific">Lineolata rhizophorae</name>
    <dbReference type="NCBI Taxonomy" id="578093"/>
    <lineage>
        <taxon>Eukaryota</taxon>
        <taxon>Fungi</taxon>
        <taxon>Dikarya</taxon>
        <taxon>Ascomycota</taxon>
        <taxon>Pezizomycotina</taxon>
        <taxon>Dothideomycetes</taxon>
        <taxon>Dothideomycetes incertae sedis</taxon>
        <taxon>Lineolatales</taxon>
        <taxon>Lineolataceae</taxon>
        <taxon>Lineolata</taxon>
    </lineage>
</organism>
<dbReference type="Proteomes" id="UP000799766">
    <property type="component" value="Unassembled WGS sequence"/>
</dbReference>
<sequence length="82" mass="8919">MQVAVLSFFLLGCAAVARSLRAHRGGAERGRSLEDERRPVREEPQVSDGPIATSPMGLWLGCLVARKCRDLSASSRPHMMGL</sequence>
<gene>
    <name evidence="3" type="ORF">BDY21DRAFT_332123</name>
</gene>
<feature type="signal peptide" evidence="2">
    <location>
        <begin position="1"/>
        <end position="19"/>
    </location>
</feature>
<evidence type="ECO:0000313" key="3">
    <source>
        <dbReference type="EMBL" id="KAF2461434.1"/>
    </source>
</evidence>
<protein>
    <submittedName>
        <fullName evidence="3">Uncharacterized protein</fullName>
    </submittedName>
</protein>
<feature type="chain" id="PRO_5025601125" evidence="2">
    <location>
        <begin position="20"/>
        <end position="82"/>
    </location>
</feature>
<feature type="compositionally biased region" description="Basic and acidic residues" evidence="1">
    <location>
        <begin position="25"/>
        <end position="44"/>
    </location>
</feature>